<reference evidence="2 3" key="1">
    <citation type="submission" date="2016-07" db="EMBL/GenBank/DDBJ databases">
        <authorList>
            <person name="Conboy A.J."/>
            <person name="Conboy D.B."/>
            <person name="Dunbar D."/>
            <person name="Moy E.A."/>
            <person name="Schaff J.E."/>
            <person name="Dashiell C.L."/>
            <person name="Macialek J.A."/>
            <person name="Page S.T."/>
            <person name="Bradley K.W."/>
            <person name="Asai D.J."/>
            <person name="Bowman C.A."/>
            <person name="Russell D.A."/>
            <person name="Pope W.H."/>
            <person name="Jacobs-Sera D."/>
            <person name="Hendrix R.W."/>
            <person name="Hatfull G.F."/>
        </authorList>
    </citation>
    <scope>NUCLEOTIDE SEQUENCE [LARGE SCALE GENOMIC DNA]</scope>
</reference>
<accession>A0A1B1SG09</accession>
<evidence type="ECO:0000313" key="3">
    <source>
        <dbReference type="Proteomes" id="UP000229327"/>
    </source>
</evidence>
<proteinExistence type="predicted"/>
<feature type="region of interest" description="Disordered" evidence="1">
    <location>
        <begin position="1"/>
        <end position="124"/>
    </location>
</feature>
<evidence type="ECO:0000256" key="1">
    <source>
        <dbReference type="SAM" id="MobiDB-lite"/>
    </source>
</evidence>
<protein>
    <submittedName>
        <fullName evidence="2">Uncharacterized protein</fullName>
    </submittedName>
</protein>
<sequence>MPVRRDSNGRFAGGSGGSSKRASRASKKMGAVKPRTASTDRSKVTTSKVAGKGRVGQTASKIVRTQGAANQVKAAKFDTASRDQAMSKRVNMNKKAGLAGAASRKASFDRSPDRVKGGLKKAANVAGRDAIKAEGLKAITGERRYKRKNRK</sequence>
<gene>
    <name evidence="2" type="ORF">SEA_CONBOY_8</name>
</gene>
<organism evidence="2 3">
    <name type="scientific">Arthrobacter phage Conboy</name>
    <dbReference type="NCBI Taxonomy" id="1873902"/>
    <lineage>
        <taxon>Viruses</taxon>
        <taxon>Duplodnaviria</taxon>
        <taxon>Heunggongvirae</taxon>
        <taxon>Uroviricota</taxon>
        <taxon>Caudoviricetes</taxon>
        <taxon>Klausavirus</taxon>
        <taxon>Klausavirus princesstrina</taxon>
    </lineage>
</organism>
<dbReference type="Proteomes" id="UP000229327">
    <property type="component" value="Segment"/>
</dbReference>
<name>A0A1B1SG09_9CAUD</name>
<evidence type="ECO:0000313" key="2">
    <source>
        <dbReference type="EMBL" id="ANU79611.1"/>
    </source>
</evidence>
<feature type="compositionally biased region" description="Basic and acidic residues" evidence="1">
    <location>
        <begin position="106"/>
        <end position="116"/>
    </location>
</feature>
<dbReference type="EMBL" id="KX522650">
    <property type="protein sequence ID" value="ANU79611.1"/>
    <property type="molecule type" value="Genomic_DNA"/>
</dbReference>